<dbReference type="InterPro" id="IPR000719">
    <property type="entry name" value="Prot_kinase_dom"/>
</dbReference>
<dbReference type="GO" id="GO:0005524">
    <property type="term" value="F:ATP binding"/>
    <property type="evidence" value="ECO:0007669"/>
    <property type="project" value="UniProtKB-KW"/>
</dbReference>
<dbReference type="Gene3D" id="1.10.510.10">
    <property type="entry name" value="Transferase(Phosphotransferase) domain 1"/>
    <property type="match status" value="1"/>
</dbReference>
<dbReference type="EMBL" id="CAMXCT010003480">
    <property type="protein sequence ID" value="CAI4004713.1"/>
    <property type="molecule type" value="Genomic_DNA"/>
</dbReference>
<dbReference type="InterPro" id="IPR011009">
    <property type="entry name" value="Kinase-like_dom_sf"/>
</dbReference>
<comment type="caution">
    <text evidence="10">The sequence shown here is derived from an EMBL/GenBank/DDBJ whole genome shotgun (WGS) entry which is preliminary data.</text>
</comment>
<sequence length="331" mass="37259">MVRHYQRVRHISTGRFGLAILVQDAETGKLAVMKAMDVSSLKSAERLELLSELQCLAKLRHPHLCGLSECFLHQGKLCKVMDYLPGGNLATQVAAGRDLGDRILLWFTQALLAVDYLHRCNVLHRDLRLRRLLLTRQGLVVVTGVALSAVLKGMLSSERRDMEATRYLAPEILLQNEEHSSASDMWALGVILYELIALKPPWEHTDLAHLRDALRRPLRPLPARHAEVAPLCYSLLKRQPSQRWSAVQLLRHGATQSRLVELLKLEHEESESSWALPTSVHCWNSGVEKYPVARPLGGKVSTRLEAAKVQPSPRAMLPSRLGAQCDMYKTF</sequence>
<keyword evidence="6" id="KW-0067">ATP-binding</keyword>
<keyword evidence="3" id="KW-0808">Transferase</keyword>
<protein>
    <recommendedName>
        <fullName evidence="1">non-specific serine/threonine protein kinase</fullName>
        <ecNumber evidence="1">2.7.11.1</ecNumber>
    </recommendedName>
</protein>
<evidence type="ECO:0000256" key="2">
    <source>
        <dbReference type="ARBA" id="ARBA00022527"/>
    </source>
</evidence>
<evidence type="ECO:0000313" key="13">
    <source>
        <dbReference type="Proteomes" id="UP001152797"/>
    </source>
</evidence>
<evidence type="ECO:0000256" key="3">
    <source>
        <dbReference type="ARBA" id="ARBA00022679"/>
    </source>
</evidence>
<dbReference type="EC" id="2.7.11.1" evidence="1"/>
<dbReference type="EMBL" id="CAMXCT020003480">
    <property type="protein sequence ID" value="CAL1158088.1"/>
    <property type="molecule type" value="Genomic_DNA"/>
</dbReference>
<dbReference type="AlphaFoldDB" id="A0A9P1D6C7"/>
<dbReference type="Pfam" id="PF00069">
    <property type="entry name" value="Pkinase"/>
    <property type="match status" value="1"/>
</dbReference>
<accession>A0A9P1D6C7</accession>
<evidence type="ECO:0000313" key="12">
    <source>
        <dbReference type="EMBL" id="CAL4792025.1"/>
    </source>
</evidence>
<evidence type="ECO:0000259" key="9">
    <source>
        <dbReference type="PROSITE" id="PS50011"/>
    </source>
</evidence>
<evidence type="ECO:0000313" key="10">
    <source>
        <dbReference type="EMBL" id="CAI4004713.1"/>
    </source>
</evidence>
<comment type="catalytic activity">
    <reaction evidence="7">
        <text>L-threonyl-[protein] + ATP = O-phospho-L-threonyl-[protein] + ADP + H(+)</text>
        <dbReference type="Rhea" id="RHEA:46608"/>
        <dbReference type="Rhea" id="RHEA-COMP:11060"/>
        <dbReference type="Rhea" id="RHEA-COMP:11605"/>
        <dbReference type="ChEBI" id="CHEBI:15378"/>
        <dbReference type="ChEBI" id="CHEBI:30013"/>
        <dbReference type="ChEBI" id="CHEBI:30616"/>
        <dbReference type="ChEBI" id="CHEBI:61977"/>
        <dbReference type="ChEBI" id="CHEBI:456216"/>
        <dbReference type="EC" id="2.7.11.1"/>
    </reaction>
</comment>
<dbReference type="PANTHER" id="PTHR44899">
    <property type="entry name" value="CAMK FAMILY PROTEIN KINASE"/>
    <property type="match status" value="1"/>
</dbReference>
<reference evidence="10" key="1">
    <citation type="submission" date="2022-10" db="EMBL/GenBank/DDBJ databases">
        <authorList>
            <person name="Chen Y."/>
            <person name="Dougan E. K."/>
            <person name="Chan C."/>
            <person name="Rhodes N."/>
            <person name="Thang M."/>
        </authorList>
    </citation>
    <scope>NUCLEOTIDE SEQUENCE</scope>
</reference>
<dbReference type="SUPFAM" id="SSF56112">
    <property type="entry name" value="Protein kinase-like (PK-like)"/>
    <property type="match status" value="1"/>
</dbReference>
<dbReference type="EMBL" id="CAMXCT030003480">
    <property type="protein sequence ID" value="CAL4792025.1"/>
    <property type="molecule type" value="Genomic_DNA"/>
</dbReference>
<evidence type="ECO:0000256" key="6">
    <source>
        <dbReference type="ARBA" id="ARBA00022840"/>
    </source>
</evidence>
<dbReference type="InterPro" id="IPR051131">
    <property type="entry name" value="NEK_Ser/Thr_kinase_NIMA"/>
</dbReference>
<keyword evidence="2" id="KW-0723">Serine/threonine-protein kinase</keyword>
<organism evidence="10">
    <name type="scientific">Cladocopium goreaui</name>
    <dbReference type="NCBI Taxonomy" id="2562237"/>
    <lineage>
        <taxon>Eukaryota</taxon>
        <taxon>Sar</taxon>
        <taxon>Alveolata</taxon>
        <taxon>Dinophyceae</taxon>
        <taxon>Suessiales</taxon>
        <taxon>Symbiodiniaceae</taxon>
        <taxon>Cladocopium</taxon>
    </lineage>
</organism>
<dbReference type="PANTHER" id="PTHR44899:SF3">
    <property type="entry name" value="SERINE_THREONINE-PROTEIN KINASE NEK1"/>
    <property type="match status" value="1"/>
</dbReference>
<dbReference type="GO" id="GO:0004674">
    <property type="term" value="F:protein serine/threonine kinase activity"/>
    <property type="evidence" value="ECO:0007669"/>
    <property type="project" value="UniProtKB-KW"/>
</dbReference>
<reference evidence="11" key="2">
    <citation type="submission" date="2024-04" db="EMBL/GenBank/DDBJ databases">
        <authorList>
            <person name="Chen Y."/>
            <person name="Shah S."/>
            <person name="Dougan E. K."/>
            <person name="Thang M."/>
            <person name="Chan C."/>
        </authorList>
    </citation>
    <scope>NUCLEOTIDE SEQUENCE [LARGE SCALE GENOMIC DNA]</scope>
</reference>
<name>A0A9P1D6C7_9DINO</name>
<dbReference type="Proteomes" id="UP001152797">
    <property type="component" value="Unassembled WGS sequence"/>
</dbReference>
<evidence type="ECO:0000256" key="4">
    <source>
        <dbReference type="ARBA" id="ARBA00022741"/>
    </source>
</evidence>
<dbReference type="PROSITE" id="PS50011">
    <property type="entry name" value="PROTEIN_KINASE_DOM"/>
    <property type="match status" value="1"/>
</dbReference>
<feature type="domain" description="Protein kinase" evidence="9">
    <location>
        <begin position="5"/>
        <end position="255"/>
    </location>
</feature>
<evidence type="ECO:0000256" key="5">
    <source>
        <dbReference type="ARBA" id="ARBA00022777"/>
    </source>
</evidence>
<evidence type="ECO:0000256" key="1">
    <source>
        <dbReference type="ARBA" id="ARBA00012513"/>
    </source>
</evidence>
<comment type="catalytic activity">
    <reaction evidence="8">
        <text>L-seryl-[protein] + ATP = O-phospho-L-seryl-[protein] + ADP + H(+)</text>
        <dbReference type="Rhea" id="RHEA:17989"/>
        <dbReference type="Rhea" id="RHEA-COMP:9863"/>
        <dbReference type="Rhea" id="RHEA-COMP:11604"/>
        <dbReference type="ChEBI" id="CHEBI:15378"/>
        <dbReference type="ChEBI" id="CHEBI:29999"/>
        <dbReference type="ChEBI" id="CHEBI:30616"/>
        <dbReference type="ChEBI" id="CHEBI:83421"/>
        <dbReference type="ChEBI" id="CHEBI:456216"/>
        <dbReference type="EC" id="2.7.11.1"/>
    </reaction>
</comment>
<dbReference type="OrthoDB" id="427819at2759"/>
<proteinExistence type="predicted"/>
<keyword evidence="4" id="KW-0547">Nucleotide-binding</keyword>
<gene>
    <name evidence="10" type="ORF">C1SCF055_LOCUS30486</name>
</gene>
<evidence type="ECO:0000313" key="11">
    <source>
        <dbReference type="EMBL" id="CAL1158088.1"/>
    </source>
</evidence>
<evidence type="ECO:0000256" key="8">
    <source>
        <dbReference type="ARBA" id="ARBA00048679"/>
    </source>
</evidence>
<keyword evidence="13" id="KW-1185">Reference proteome</keyword>
<keyword evidence="5 12" id="KW-0418">Kinase</keyword>
<evidence type="ECO:0000256" key="7">
    <source>
        <dbReference type="ARBA" id="ARBA00047899"/>
    </source>
</evidence>